<evidence type="ECO:0000256" key="5">
    <source>
        <dbReference type="SAM" id="MobiDB-lite"/>
    </source>
</evidence>
<keyword evidence="8" id="KW-0808">Transferase</keyword>
<comment type="caution">
    <text evidence="8">The sequence shown here is derived from an EMBL/GenBank/DDBJ whole genome shotgun (WGS) entry which is preliminary data.</text>
</comment>
<dbReference type="InterPro" id="IPR000477">
    <property type="entry name" value="RT_dom"/>
</dbReference>
<feature type="region of interest" description="Disordered" evidence="5">
    <location>
        <begin position="225"/>
        <end position="253"/>
    </location>
</feature>
<organism evidence="8">
    <name type="scientific">Tanacetum cinerariifolium</name>
    <name type="common">Dalmatian daisy</name>
    <name type="synonym">Chrysanthemum cinerariifolium</name>
    <dbReference type="NCBI Taxonomy" id="118510"/>
    <lineage>
        <taxon>Eukaryota</taxon>
        <taxon>Viridiplantae</taxon>
        <taxon>Streptophyta</taxon>
        <taxon>Embryophyta</taxon>
        <taxon>Tracheophyta</taxon>
        <taxon>Spermatophyta</taxon>
        <taxon>Magnoliopsida</taxon>
        <taxon>eudicotyledons</taxon>
        <taxon>Gunneridae</taxon>
        <taxon>Pentapetalae</taxon>
        <taxon>asterids</taxon>
        <taxon>campanulids</taxon>
        <taxon>Asterales</taxon>
        <taxon>Asteraceae</taxon>
        <taxon>Asteroideae</taxon>
        <taxon>Anthemideae</taxon>
        <taxon>Anthemidinae</taxon>
        <taxon>Tanacetum</taxon>
    </lineage>
</organism>
<proteinExistence type="predicted"/>
<gene>
    <name evidence="8" type="ORF">Tci_339453</name>
</gene>
<dbReference type="PROSITE" id="PS50878">
    <property type="entry name" value="RT_POL"/>
    <property type="match status" value="1"/>
</dbReference>
<evidence type="ECO:0000256" key="1">
    <source>
        <dbReference type="ARBA" id="ARBA00022670"/>
    </source>
</evidence>
<dbReference type="SUPFAM" id="SSF56672">
    <property type="entry name" value="DNA/RNA polymerases"/>
    <property type="match status" value="1"/>
</dbReference>
<protein>
    <submittedName>
        <fullName evidence="8">Putative reverse transcriptase domain-containing protein</fullName>
    </submittedName>
</protein>
<dbReference type="Pfam" id="PF17919">
    <property type="entry name" value="RT_RNaseH_2"/>
    <property type="match status" value="1"/>
</dbReference>
<keyword evidence="4" id="KW-0862">Zinc</keyword>
<keyword evidence="2" id="KW-0378">Hydrolase</keyword>
<dbReference type="InterPro" id="IPR001878">
    <property type="entry name" value="Znf_CCHC"/>
</dbReference>
<evidence type="ECO:0000259" key="6">
    <source>
        <dbReference type="PROSITE" id="PS50158"/>
    </source>
</evidence>
<dbReference type="PROSITE" id="PS50158">
    <property type="entry name" value="ZF_CCHC"/>
    <property type="match status" value="1"/>
</dbReference>
<dbReference type="Gene3D" id="3.30.70.270">
    <property type="match status" value="1"/>
</dbReference>
<dbReference type="Pfam" id="PF00098">
    <property type="entry name" value="zf-CCHC"/>
    <property type="match status" value="1"/>
</dbReference>
<dbReference type="InterPro" id="IPR053134">
    <property type="entry name" value="RNA-dir_DNA_polymerase"/>
</dbReference>
<keyword evidence="2" id="KW-0064">Aspartyl protease</keyword>
<evidence type="ECO:0000256" key="2">
    <source>
        <dbReference type="ARBA" id="ARBA00022750"/>
    </source>
</evidence>
<reference evidence="8" key="1">
    <citation type="journal article" date="2019" name="Sci. Rep.">
        <title>Draft genome of Tanacetum cinerariifolium, the natural source of mosquito coil.</title>
        <authorList>
            <person name="Yamashiro T."/>
            <person name="Shiraishi A."/>
            <person name="Satake H."/>
            <person name="Nakayama K."/>
        </authorList>
    </citation>
    <scope>NUCLEOTIDE SEQUENCE</scope>
</reference>
<keyword evidence="4" id="KW-0479">Metal-binding</keyword>
<dbReference type="InterPro" id="IPR036875">
    <property type="entry name" value="Znf_CCHC_sf"/>
</dbReference>
<dbReference type="InterPro" id="IPR041577">
    <property type="entry name" value="RT_RNaseH_2"/>
</dbReference>
<sequence>MCFRSVPVWGCDRLVSRAKVIENQVMEAPVISIFLNVSVESVGSSFSRVILISSIFDEVSVAPKVGAAIVASPAGVLELDTYSSSEADPSKSSPPLISVSPMVLPFLCLDDSESDTEMPERHIPTAPILLAPSTVVAPSSEFPLAPVVAPTQDSPCRALTVRKSVRPLPSHCFALRHESPDTTVANSSTPPRFVYLPLARTPRCSMAYLHWRSAPLFTMCPPTISESSAGNSSSESSAETSLPSHGDIIPPRKRFRDSISLEDSVEEDIDANELADIKVDAMAVEVVVDRDVEAEVNAGIGMEVDVGIDVKDEVESSDRGTIEVRVDCMLIPDVVEHLEQEIRGIHCEAFGFSSMMLRMDFRLVEKLVLILLRVRLYCYLLVLVKHTLLQSKNSLTDEWKKHWLFMRRLVLPMLSRLKAKAKMAVTAIIEMVEMEMVEMEMVKMVEIEMVEMEIQMRMIWVLGLLLESNLTVNNNDLAAYTERFQELTMMCTKMVLEEEDRVEKFIGGLPNNIQGNVISAEPTTLQDVVRISNNLIDQKVKGYAMKNAKNKRRLEVNQRNNRRQQPPFKRHNIKDQNVVRAYTDSSNKKRGYVRPLPYCKKCKLQHEGPCTMNYGKCNKVRHMARDSKNAVVVPTTQRAPVVNQRVPTCFKCGRQGHYRNECPKLKNQNRGNKAGKNIEEARGKAYVLGGGEANPDLNVVTGFLGHPFNVDLLPIELSSFDVIIGMDWKANHHTVIMCDEKIVRIPYGDEVLIVQVEFQIDLVPGAVPVARTPYRLAPTELQELFTQLQELFDKGFIRPSSLPWGAPVLFVKKKDESFRICIDYYKLNKLTVKNRYLLLRIDDLFNQLQGSRDYSKIDLRSGYHQLRVREEDILKTVFRTRYDHYEFQVMPFGLTNAPALFMDLMNRVCKPYLDKFVIVFIDDILIYSKSEEENAEHLKLILELLKKEDLYTKFPMCEFWLSKLTQKSINFDWSEKAEAAFQLLKQKLCSAMILALPDGSENFVVYCDASRKGLGAVLMQRDKVIAYVKARREENYGTKDLCGMIKNLEPRTDGTLCLRNRSWIPCFGNLRTLIMHESHKSKYSIHLGSDKMYQDLKKLDWWPNMKDKIATYVKQLSQVHSTFYISNMKKCFSDEPLAIPLDEIQIDDKLNFIEEPVEIMDREVK</sequence>
<dbReference type="GO" id="GO:0003677">
    <property type="term" value="F:DNA binding"/>
    <property type="evidence" value="ECO:0007669"/>
    <property type="project" value="UniProtKB-KW"/>
</dbReference>
<evidence type="ECO:0000256" key="3">
    <source>
        <dbReference type="ARBA" id="ARBA00023125"/>
    </source>
</evidence>
<dbReference type="InterPro" id="IPR043128">
    <property type="entry name" value="Rev_trsase/Diguanyl_cyclase"/>
</dbReference>
<dbReference type="GO" id="GO:0006508">
    <property type="term" value="P:proteolysis"/>
    <property type="evidence" value="ECO:0007669"/>
    <property type="project" value="UniProtKB-KW"/>
</dbReference>
<dbReference type="Gene3D" id="4.10.60.10">
    <property type="entry name" value="Zinc finger, CCHC-type"/>
    <property type="match status" value="1"/>
</dbReference>
<dbReference type="SUPFAM" id="SSF57756">
    <property type="entry name" value="Retrovirus zinc finger-like domains"/>
    <property type="match status" value="1"/>
</dbReference>
<dbReference type="EMBL" id="BKCJ010122809">
    <property type="protein sequence ID" value="GEX67478.1"/>
    <property type="molecule type" value="Genomic_DNA"/>
</dbReference>
<dbReference type="Pfam" id="PF08284">
    <property type="entry name" value="RVP_2"/>
    <property type="match status" value="1"/>
</dbReference>
<keyword evidence="3" id="KW-0238">DNA-binding</keyword>
<evidence type="ECO:0000313" key="8">
    <source>
        <dbReference type="EMBL" id="GEX67478.1"/>
    </source>
</evidence>
<evidence type="ECO:0000256" key="4">
    <source>
        <dbReference type="PROSITE-ProRule" id="PRU00047"/>
    </source>
</evidence>
<dbReference type="PANTHER" id="PTHR24559">
    <property type="entry name" value="TRANSPOSON TY3-I GAG-POL POLYPROTEIN"/>
    <property type="match status" value="1"/>
</dbReference>
<feature type="domain" description="CCHC-type" evidence="6">
    <location>
        <begin position="649"/>
        <end position="664"/>
    </location>
</feature>
<dbReference type="GO" id="GO:0003964">
    <property type="term" value="F:RNA-directed DNA polymerase activity"/>
    <property type="evidence" value="ECO:0007669"/>
    <property type="project" value="UniProtKB-KW"/>
</dbReference>
<keyword evidence="1" id="KW-0645">Protease</keyword>
<dbReference type="InterPro" id="IPR043502">
    <property type="entry name" value="DNA/RNA_pol_sf"/>
</dbReference>
<dbReference type="SMART" id="SM00343">
    <property type="entry name" value="ZnF_C2HC"/>
    <property type="match status" value="1"/>
</dbReference>
<dbReference type="Pfam" id="PF00078">
    <property type="entry name" value="RVT_1"/>
    <property type="match status" value="1"/>
</dbReference>
<keyword evidence="8" id="KW-0548">Nucleotidyltransferase</keyword>
<dbReference type="AlphaFoldDB" id="A0A699HAA1"/>
<keyword evidence="8" id="KW-0695">RNA-directed DNA polymerase</keyword>
<dbReference type="InterPro" id="IPR041588">
    <property type="entry name" value="Integrase_H2C2"/>
</dbReference>
<dbReference type="GO" id="GO:0004190">
    <property type="term" value="F:aspartic-type endopeptidase activity"/>
    <property type="evidence" value="ECO:0007669"/>
    <property type="project" value="UniProtKB-KW"/>
</dbReference>
<dbReference type="CDD" id="cd01647">
    <property type="entry name" value="RT_LTR"/>
    <property type="match status" value="1"/>
</dbReference>
<name>A0A699HAA1_TANCI</name>
<accession>A0A699HAA1</accession>
<feature type="domain" description="Reverse transcriptase" evidence="7">
    <location>
        <begin position="792"/>
        <end position="988"/>
    </location>
</feature>
<dbReference type="GO" id="GO:0008270">
    <property type="term" value="F:zinc ion binding"/>
    <property type="evidence" value="ECO:0007669"/>
    <property type="project" value="UniProtKB-KW"/>
</dbReference>
<dbReference type="PANTHER" id="PTHR24559:SF427">
    <property type="entry name" value="RNA-DIRECTED DNA POLYMERASE"/>
    <property type="match status" value="1"/>
</dbReference>
<dbReference type="Gene3D" id="3.10.10.10">
    <property type="entry name" value="HIV Type 1 Reverse Transcriptase, subunit A, domain 1"/>
    <property type="match status" value="1"/>
</dbReference>
<feature type="compositionally biased region" description="Low complexity" evidence="5">
    <location>
        <begin position="225"/>
        <end position="244"/>
    </location>
</feature>
<dbReference type="Gene3D" id="1.10.340.70">
    <property type="match status" value="1"/>
</dbReference>
<dbReference type="Pfam" id="PF17921">
    <property type="entry name" value="Integrase_H2C2"/>
    <property type="match status" value="1"/>
</dbReference>
<evidence type="ECO:0000259" key="7">
    <source>
        <dbReference type="PROSITE" id="PS50878"/>
    </source>
</evidence>
<keyword evidence="4" id="KW-0863">Zinc-finger</keyword>